<accession>A0ABR1DY25</accession>
<evidence type="ECO:0000313" key="6">
    <source>
        <dbReference type="Proteomes" id="UP001303046"/>
    </source>
</evidence>
<gene>
    <name evidence="5" type="primary">Necator_chrV.g18433</name>
    <name evidence="5" type="ORF">RB195_013642</name>
</gene>
<dbReference type="Pfam" id="PF02551">
    <property type="entry name" value="Acyl_CoA_thio"/>
    <property type="match status" value="1"/>
</dbReference>
<dbReference type="CDD" id="cd03444">
    <property type="entry name" value="Thioesterase_II_repeat1"/>
    <property type="match status" value="1"/>
</dbReference>
<feature type="compositionally biased region" description="Basic residues" evidence="3">
    <location>
        <begin position="1"/>
        <end position="10"/>
    </location>
</feature>
<organism evidence="5 6">
    <name type="scientific">Necator americanus</name>
    <name type="common">Human hookworm</name>
    <dbReference type="NCBI Taxonomy" id="51031"/>
    <lineage>
        <taxon>Eukaryota</taxon>
        <taxon>Metazoa</taxon>
        <taxon>Ecdysozoa</taxon>
        <taxon>Nematoda</taxon>
        <taxon>Chromadorea</taxon>
        <taxon>Rhabditida</taxon>
        <taxon>Rhabditina</taxon>
        <taxon>Rhabditomorpha</taxon>
        <taxon>Strongyloidea</taxon>
        <taxon>Ancylostomatidae</taxon>
        <taxon>Bunostominae</taxon>
        <taxon>Necator</taxon>
    </lineage>
</organism>
<dbReference type="Proteomes" id="UP001303046">
    <property type="component" value="Unassembled WGS sequence"/>
</dbReference>
<dbReference type="PANTHER" id="PTHR11066:SF48">
    <property type="entry name" value="ACYL-COA THIOESTERASE II"/>
    <property type="match status" value="1"/>
</dbReference>
<dbReference type="InterPro" id="IPR036910">
    <property type="entry name" value="HMG_box_dom_sf"/>
</dbReference>
<dbReference type="InterPro" id="IPR029069">
    <property type="entry name" value="HotDog_dom_sf"/>
</dbReference>
<dbReference type="InterPro" id="IPR049449">
    <property type="entry name" value="TesB_ACOT8-like_N"/>
</dbReference>
<dbReference type="InterPro" id="IPR009071">
    <property type="entry name" value="HMG_box_dom"/>
</dbReference>
<feature type="region of interest" description="Disordered" evidence="3">
    <location>
        <begin position="1"/>
        <end position="29"/>
    </location>
</feature>
<reference evidence="5 6" key="1">
    <citation type="submission" date="2023-08" db="EMBL/GenBank/DDBJ databases">
        <title>A Necator americanus chromosomal reference genome.</title>
        <authorList>
            <person name="Ilik V."/>
            <person name="Petrzelkova K.J."/>
            <person name="Pardy F."/>
            <person name="Fuh T."/>
            <person name="Niatou-Singa F.S."/>
            <person name="Gouil Q."/>
            <person name="Baker L."/>
            <person name="Ritchie M.E."/>
            <person name="Jex A.R."/>
            <person name="Gazzola D."/>
            <person name="Li H."/>
            <person name="Toshio Fujiwara R."/>
            <person name="Zhan B."/>
            <person name="Aroian R.V."/>
            <person name="Pafco B."/>
            <person name="Schwarz E.M."/>
        </authorList>
    </citation>
    <scope>NUCLEOTIDE SEQUENCE [LARGE SCALE GENOMIC DNA]</scope>
    <source>
        <strain evidence="5 6">Aroian</strain>
        <tissue evidence="5">Whole animal</tissue>
    </source>
</reference>
<protein>
    <recommendedName>
        <fullName evidence="4">HMG box domain-containing protein</fullName>
    </recommendedName>
</protein>
<evidence type="ECO:0000256" key="3">
    <source>
        <dbReference type="SAM" id="MobiDB-lite"/>
    </source>
</evidence>
<dbReference type="Gene3D" id="1.10.30.10">
    <property type="entry name" value="High mobility group box domain"/>
    <property type="match status" value="1"/>
</dbReference>
<dbReference type="InterPro" id="IPR003703">
    <property type="entry name" value="Acyl_CoA_thio"/>
</dbReference>
<evidence type="ECO:0000256" key="1">
    <source>
        <dbReference type="ARBA" id="ARBA00006538"/>
    </source>
</evidence>
<feature type="domain" description="HMG box" evidence="4">
    <location>
        <begin position="252"/>
        <end position="318"/>
    </location>
</feature>
<dbReference type="InterPro" id="IPR042171">
    <property type="entry name" value="Acyl-CoA_hotdog"/>
</dbReference>
<dbReference type="CDD" id="cd03445">
    <property type="entry name" value="Thioesterase_II_repeat2"/>
    <property type="match status" value="1"/>
</dbReference>
<dbReference type="EMBL" id="JAVFWL010000005">
    <property type="protein sequence ID" value="KAK6754771.1"/>
    <property type="molecule type" value="Genomic_DNA"/>
</dbReference>
<comment type="caution">
    <text evidence="5">The sequence shown here is derived from an EMBL/GenBank/DDBJ whole genome shotgun (WGS) entry which is preliminary data.</text>
</comment>
<dbReference type="SMART" id="SM00398">
    <property type="entry name" value="HMG"/>
    <property type="match status" value="1"/>
</dbReference>
<evidence type="ECO:0000259" key="4">
    <source>
        <dbReference type="SMART" id="SM00398"/>
    </source>
</evidence>
<sequence>MPVFSPHRKRLREESEDDVQDTTLRSDRSMYCEDEHEDYEDGEELSQGKEGLIAPHVMLEHVESFRKFAAERSKLSVPWSRMKTLFDEWIVVRQKESQVADPDSLLKSLKRYLSTSLKPAHMSLDTCFRNLHDYLDRPESVLMHADFPVKPPSLTIYYGKKFGCPAGFGKVKELTDRIKEDHAGRQQCEKELIELEKAFLEKLEEFLVTNGDVLGSKQKGFVENKIKLIRKKMFPSQRASKTKTAKQTNGNVTRPQMSAFELFCQTKKDKYIDLSEEDRLRKLQKKFNKLPDDKREIFEKLALVKRQGVEMASGGVTAKSRTEEEHPPLSASNSISLPNVTYVDISSRAEDIQAGLIDTFLNLEKIDRNLFLARHLLKGRNSLPVVYGGQVIGQALSAAAATVDSGFLPNSLHSYFVQSGNVDMPILYMVDRIRDGKSFCTRLVKAVQSGDAIFTVQISFHRPEPDSIKHQLEMPKVAGPDGLLDWNQLMEEASKDPHLHPAASAMLRFKRKEIPPAFFRIFSFRPVDINTFLFGPMANGNNELQQDSFRSYIWIRANENIGDDPRIHVAAAAYISDATMIETAIRPHSRVGFIPSMALTLDHSIWMHNHEFRVDDWLLYENRSTIASGARTLIEGKLWTRDGRLVFSTAQEALIRAPKSDKPI</sequence>
<dbReference type="Pfam" id="PF13622">
    <property type="entry name" value="4HBT_3"/>
    <property type="match status" value="1"/>
</dbReference>
<dbReference type="PANTHER" id="PTHR11066">
    <property type="entry name" value="ACYL-COA THIOESTERASE"/>
    <property type="match status" value="1"/>
</dbReference>
<keyword evidence="2" id="KW-0378">Hydrolase</keyword>
<dbReference type="SUPFAM" id="SSF54637">
    <property type="entry name" value="Thioesterase/thiol ester dehydrase-isomerase"/>
    <property type="match status" value="2"/>
</dbReference>
<comment type="similarity">
    <text evidence="1">Belongs to the C/M/P thioester hydrolase family.</text>
</comment>
<dbReference type="Gene3D" id="2.40.160.210">
    <property type="entry name" value="Acyl-CoA thioesterase, double hotdog domain"/>
    <property type="match status" value="1"/>
</dbReference>
<dbReference type="SUPFAM" id="SSF47095">
    <property type="entry name" value="HMG-box"/>
    <property type="match status" value="1"/>
</dbReference>
<proteinExistence type="inferred from homology"/>
<evidence type="ECO:0000313" key="5">
    <source>
        <dbReference type="EMBL" id="KAK6754771.1"/>
    </source>
</evidence>
<dbReference type="InterPro" id="IPR025652">
    <property type="entry name" value="TesB_C"/>
</dbReference>
<evidence type="ECO:0000256" key="2">
    <source>
        <dbReference type="ARBA" id="ARBA00022801"/>
    </source>
</evidence>
<dbReference type="NCBIfam" id="TIGR00189">
    <property type="entry name" value="tesB"/>
    <property type="match status" value="1"/>
</dbReference>
<name>A0ABR1DY25_NECAM</name>
<keyword evidence="6" id="KW-1185">Reference proteome</keyword>